<protein>
    <recommendedName>
        <fullName evidence="2">DUF4015 domain-containing protein</fullName>
    </recommendedName>
</protein>
<dbReference type="SUPFAM" id="SSF51445">
    <property type="entry name" value="(Trans)glycosidases"/>
    <property type="match status" value="1"/>
</dbReference>
<gene>
    <name evidence="3" type="ORF">JOM49_006837</name>
</gene>
<dbReference type="InterPro" id="IPR017853">
    <property type="entry name" value="GH"/>
</dbReference>
<keyword evidence="1" id="KW-1133">Transmembrane helix</keyword>
<accession>A0ABS4Q0W1</accession>
<reference evidence="3 4" key="1">
    <citation type="submission" date="2021-03" db="EMBL/GenBank/DDBJ databases">
        <title>Sequencing the genomes of 1000 actinobacteria strains.</title>
        <authorList>
            <person name="Klenk H.-P."/>
        </authorList>
    </citation>
    <scope>NUCLEOTIDE SEQUENCE [LARGE SCALE GENOMIC DNA]</scope>
    <source>
        <strain evidence="3 4">DSM 45510</strain>
    </source>
</reference>
<organism evidence="3 4">
    <name type="scientific">Amycolatopsis magusensis</name>
    <dbReference type="NCBI Taxonomy" id="882444"/>
    <lineage>
        <taxon>Bacteria</taxon>
        <taxon>Bacillati</taxon>
        <taxon>Actinomycetota</taxon>
        <taxon>Actinomycetes</taxon>
        <taxon>Pseudonocardiales</taxon>
        <taxon>Pseudonocardiaceae</taxon>
        <taxon>Amycolatopsis</taxon>
    </lineage>
</organism>
<keyword evidence="1" id="KW-0472">Membrane</keyword>
<comment type="caution">
    <text evidence="3">The sequence shown here is derived from an EMBL/GenBank/DDBJ whole genome shotgun (WGS) entry which is preliminary data.</text>
</comment>
<evidence type="ECO:0000313" key="3">
    <source>
        <dbReference type="EMBL" id="MBP2185311.1"/>
    </source>
</evidence>
<dbReference type="Proteomes" id="UP000741013">
    <property type="component" value="Unassembled WGS sequence"/>
</dbReference>
<keyword evidence="4" id="KW-1185">Reference proteome</keyword>
<dbReference type="InterPro" id="IPR025275">
    <property type="entry name" value="DUF4015"/>
</dbReference>
<proteinExistence type="predicted"/>
<feature type="domain" description="DUF4015" evidence="2">
    <location>
        <begin position="206"/>
        <end position="515"/>
    </location>
</feature>
<dbReference type="Gene3D" id="3.20.20.80">
    <property type="entry name" value="Glycosidases"/>
    <property type="match status" value="1"/>
</dbReference>
<sequence>MFARSSVRKRLPVLGAAVLAPIGILIPLAVVLRPEVTVPALSEGATVSPEAVSRMEIATNGNTAEAQVRLDGAPVPFEHGDGWIRLAGPAPAAGPHKVEIEVPGSPAVLPSGTVTRSFTVDVTPPGLVVEPVAAVHAQVPAAVRGQVTDAHSVLVHGKPAQVGPDGRFAAMVPGQVSEVVVEARDGAGNVAAHKVPVAIRHPGMRAVHMSALAWSSPALREPVMRMAAEKLIDTVQLDVKDESGEIGYLSEVPLAKEIQATRDHYDARATVDELHKAGVRVVARVVAFRDPILAEASWGNGNRDRVVQKADGQPWTGGYGKYAFTNFADPSVRQYNVDIAEEAAALGFDDILYDYVRRPDGKLGEMRFPGLKVSPEQSIADFVGETQPKVRAHGAVLGASVFGIAATRPEQIAQDIRLLAKHSDYVAPMVYPSHWGPGEYQVADPESQPFDITQRSLADFERLTAEGDGQTVVIPWLQAFSLKRTYGAEEVRAQIKAAEAVGIKSFLLWNAACKYDAAGLKPG</sequence>
<evidence type="ECO:0000256" key="1">
    <source>
        <dbReference type="SAM" id="Phobius"/>
    </source>
</evidence>
<dbReference type="EMBL" id="JAGGMS010000001">
    <property type="protein sequence ID" value="MBP2185311.1"/>
    <property type="molecule type" value="Genomic_DNA"/>
</dbReference>
<dbReference type="Pfam" id="PF13200">
    <property type="entry name" value="DUF4015"/>
    <property type="match status" value="1"/>
</dbReference>
<feature type="transmembrane region" description="Helical" evidence="1">
    <location>
        <begin position="12"/>
        <end position="32"/>
    </location>
</feature>
<keyword evidence="1" id="KW-0812">Transmembrane</keyword>
<name>A0ABS4Q0W1_9PSEU</name>
<dbReference type="RefSeq" id="WP_209668214.1">
    <property type="nucleotide sequence ID" value="NZ_JAGGMS010000001.1"/>
</dbReference>
<evidence type="ECO:0000259" key="2">
    <source>
        <dbReference type="Pfam" id="PF13200"/>
    </source>
</evidence>
<evidence type="ECO:0000313" key="4">
    <source>
        <dbReference type="Proteomes" id="UP000741013"/>
    </source>
</evidence>